<evidence type="ECO:0000313" key="3">
    <source>
        <dbReference type="Proteomes" id="UP000011723"/>
    </source>
</evidence>
<dbReference type="AlphaFoldDB" id="M1P5T0"/>
<protein>
    <submittedName>
        <fullName evidence="2">Transposase</fullName>
    </submittedName>
</protein>
<dbReference type="PATRIC" id="fig|1121362.3.peg.976"/>
<gene>
    <name evidence="2" type="ORF">A605_04865</name>
</gene>
<sequence length="116" mass="12632">MTMVALVRARNSSIRGGLGKSSIGRFYLTQALVTAACRPDYTARFYRLDDLTHQLAVLGRTDPRRIELLADIRHLRPAVLDGFLTTPTSLTSAGTLLPDAHPSATGSLDREEPAAR</sequence>
<dbReference type="OrthoDB" id="9776217at2"/>
<keyword evidence="3" id="KW-1185">Reference proteome</keyword>
<proteinExistence type="predicted"/>
<organism evidence="2 3">
    <name type="scientific">Corynebacterium halotolerans YIM 70093 = DSM 44683</name>
    <dbReference type="NCBI Taxonomy" id="1121362"/>
    <lineage>
        <taxon>Bacteria</taxon>
        <taxon>Bacillati</taxon>
        <taxon>Actinomycetota</taxon>
        <taxon>Actinomycetes</taxon>
        <taxon>Mycobacteriales</taxon>
        <taxon>Corynebacteriaceae</taxon>
        <taxon>Corynebacterium</taxon>
    </lineage>
</organism>
<dbReference type="STRING" id="1121362.A605_04865"/>
<reference evidence="2 3" key="1">
    <citation type="journal article" date="2012" name="Stand. Genomic Sci.">
        <title>Genome sequence of the halotolerant bacterium Corynebacterium halotolerans type strain YIM 70093(T) (= DSM 44683(T)).</title>
        <authorList>
            <person name="Ruckert C."/>
            <person name="Albersmeier A."/>
            <person name="Al-Dilaimi A."/>
            <person name="Niehaus K."/>
            <person name="Szczepanowski R."/>
            <person name="Kalinowski J."/>
        </authorList>
    </citation>
    <scope>NUCLEOTIDE SEQUENCE [LARGE SCALE GENOMIC DNA]</scope>
    <source>
        <strain evidence="2">YIM 70093</strain>
    </source>
</reference>
<dbReference type="Proteomes" id="UP000011723">
    <property type="component" value="Chromosome"/>
</dbReference>
<dbReference type="EMBL" id="CP003697">
    <property type="protein sequence ID" value="AGF71981.1"/>
    <property type="molecule type" value="Genomic_DNA"/>
</dbReference>
<dbReference type="RefSeq" id="WP_015400400.1">
    <property type="nucleotide sequence ID" value="NC_020302.1"/>
</dbReference>
<evidence type="ECO:0000256" key="1">
    <source>
        <dbReference type="SAM" id="MobiDB-lite"/>
    </source>
</evidence>
<dbReference type="KEGG" id="chn:A605_04865"/>
<dbReference type="HOGENOM" id="CLU_2092692_0_0_11"/>
<evidence type="ECO:0000313" key="2">
    <source>
        <dbReference type="EMBL" id="AGF71981.1"/>
    </source>
</evidence>
<feature type="region of interest" description="Disordered" evidence="1">
    <location>
        <begin position="92"/>
        <end position="116"/>
    </location>
</feature>
<accession>M1P5T0</accession>
<name>M1P5T0_9CORY</name>